<dbReference type="InterPro" id="IPR011547">
    <property type="entry name" value="SLC26A/SulP_dom"/>
</dbReference>
<dbReference type="CDD" id="cd07042">
    <property type="entry name" value="STAS_SulP_like_sulfate_transporter"/>
    <property type="match status" value="1"/>
</dbReference>
<keyword evidence="2 5" id="KW-0812">Transmembrane</keyword>
<evidence type="ECO:0000256" key="4">
    <source>
        <dbReference type="ARBA" id="ARBA00023136"/>
    </source>
</evidence>
<evidence type="ECO:0000313" key="8">
    <source>
        <dbReference type="Proteomes" id="UP001212152"/>
    </source>
</evidence>
<dbReference type="InterPro" id="IPR052706">
    <property type="entry name" value="Membrane-Transporter-like"/>
</dbReference>
<organism evidence="7 8">
    <name type="scientific">Geranomyces variabilis</name>
    <dbReference type="NCBI Taxonomy" id="109894"/>
    <lineage>
        <taxon>Eukaryota</taxon>
        <taxon>Fungi</taxon>
        <taxon>Fungi incertae sedis</taxon>
        <taxon>Chytridiomycota</taxon>
        <taxon>Chytridiomycota incertae sedis</taxon>
        <taxon>Chytridiomycetes</taxon>
        <taxon>Spizellomycetales</taxon>
        <taxon>Powellomycetaceae</taxon>
        <taxon>Geranomyces</taxon>
    </lineage>
</organism>
<feature type="transmembrane region" description="Helical" evidence="5">
    <location>
        <begin position="309"/>
        <end position="330"/>
    </location>
</feature>
<feature type="transmembrane region" description="Helical" evidence="5">
    <location>
        <begin position="7"/>
        <end position="27"/>
    </location>
</feature>
<feature type="transmembrane region" description="Helical" evidence="5">
    <location>
        <begin position="269"/>
        <end position="289"/>
    </location>
</feature>
<dbReference type="InterPro" id="IPR002645">
    <property type="entry name" value="STAS_dom"/>
</dbReference>
<accession>A0AAD5XNE4</accession>
<comment type="subcellular location">
    <subcellularLocation>
        <location evidence="1">Membrane</location>
        <topology evidence="1">Multi-pass membrane protein</topology>
    </subcellularLocation>
</comment>
<feature type="transmembrane region" description="Helical" evidence="5">
    <location>
        <begin position="342"/>
        <end position="361"/>
    </location>
</feature>
<keyword evidence="8" id="KW-1185">Reference proteome</keyword>
<dbReference type="PANTHER" id="PTHR43310:SF4">
    <property type="entry name" value="AFR304WP"/>
    <property type="match status" value="1"/>
</dbReference>
<feature type="transmembrane region" description="Helical" evidence="5">
    <location>
        <begin position="367"/>
        <end position="386"/>
    </location>
</feature>
<dbReference type="Pfam" id="PF01740">
    <property type="entry name" value="STAS"/>
    <property type="match status" value="1"/>
</dbReference>
<feature type="transmembrane region" description="Helical" evidence="5">
    <location>
        <begin position="47"/>
        <end position="68"/>
    </location>
</feature>
<evidence type="ECO:0000259" key="6">
    <source>
        <dbReference type="PROSITE" id="PS50801"/>
    </source>
</evidence>
<dbReference type="InterPro" id="IPR036513">
    <property type="entry name" value="STAS_dom_sf"/>
</dbReference>
<reference evidence="7" key="1">
    <citation type="submission" date="2020-05" db="EMBL/GenBank/DDBJ databases">
        <title>Phylogenomic resolution of chytrid fungi.</title>
        <authorList>
            <person name="Stajich J.E."/>
            <person name="Amses K."/>
            <person name="Simmons R."/>
            <person name="Seto K."/>
            <person name="Myers J."/>
            <person name="Bonds A."/>
            <person name="Quandt C.A."/>
            <person name="Barry K."/>
            <person name="Liu P."/>
            <person name="Grigoriev I."/>
            <person name="Longcore J.E."/>
            <person name="James T.Y."/>
        </authorList>
    </citation>
    <scope>NUCLEOTIDE SEQUENCE</scope>
    <source>
        <strain evidence="7">JEL0379</strain>
    </source>
</reference>
<keyword evidence="4 5" id="KW-0472">Membrane</keyword>
<feature type="transmembrane region" description="Helical" evidence="5">
    <location>
        <begin position="111"/>
        <end position="131"/>
    </location>
</feature>
<evidence type="ECO:0000256" key="1">
    <source>
        <dbReference type="ARBA" id="ARBA00004141"/>
    </source>
</evidence>
<evidence type="ECO:0000256" key="5">
    <source>
        <dbReference type="SAM" id="Phobius"/>
    </source>
</evidence>
<comment type="caution">
    <text evidence="7">The sequence shown here is derived from an EMBL/GenBank/DDBJ whole genome shotgun (WGS) entry which is preliminary data.</text>
</comment>
<evidence type="ECO:0000256" key="2">
    <source>
        <dbReference type="ARBA" id="ARBA00022692"/>
    </source>
</evidence>
<sequence length="593" mass="63755">MTASSDYLARAYRASPAVVLGLLFNLLDASSSSLLLFPADVPGFQGLGGNAVCMYLLSTIICQFVFALGGSKFPGAAGSMLIEILPFMHSMATTLSQRLGPDSPQLLPTVMVAYALSSLLLGIAFCLLGFLKVGRVVDYFPKLVLSGTIAAIGFQLFVMAVETTSSISSSWTTAYVRQLFESSIIQVVAPGVLSAALLSVLVRKIDHPLLIPGYFTLIVGLFYICAFAKGRSMDSLRHDHWLFEVTTADKPFFEFYRDLKFHDVDWSSIPSVLGQIVLLVIIGVLHPPIYVPALAASLSVPRFDMNLEFIGHGISNLIAGACGTAPNYLVYSNSLLFTRSGGGKGASFTLAVLTFVLLAFSQKLLSVIPTILAGGLVGFLGIELMMEPLWEGWKKLTWFEYLTVVGSMVNKRESSVEKIGRSTVVIRPSGYLFFTSISSLERKLFATIDSASTVFLDLETVSRMETSVVELVARVAQQFEESNIAFALCGVSPGEPLEADLLRGGVKLHYHQPSQTSLRVTSTAAPLSSVVKPRRSDALAEIELIEPVAAAVMDPFEAAARDGAVQTFHTLAAACAAFAIEDEEAAGGNLHTN</sequence>
<feature type="transmembrane region" description="Helical" evidence="5">
    <location>
        <begin position="209"/>
        <end position="228"/>
    </location>
</feature>
<dbReference type="Pfam" id="PF00916">
    <property type="entry name" value="Sulfate_transp"/>
    <property type="match status" value="1"/>
</dbReference>
<dbReference type="PANTHER" id="PTHR43310">
    <property type="entry name" value="SULFATE TRANSPORTER YBAR-RELATED"/>
    <property type="match status" value="1"/>
</dbReference>
<dbReference type="AlphaFoldDB" id="A0AAD5XNE4"/>
<evidence type="ECO:0000313" key="7">
    <source>
        <dbReference type="EMBL" id="KAJ3167835.1"/>
    </source>
</evidence>
<feature type="domain" description="STAS" evidence="6">
    <location>
        <begin position="422"/>
        <end position="506"/>
    </location>
</feature>
<protein>
    <recommendedName>
        <fullName evidence="6">STAS domain-containing protein</fullName>
    </recommendedName>
</protein>
<name>A0AAD5XNE4_9FUNG</name>
<evidence type="ECO:0000256" key="3">
    <source>
        <dbReference type="ARBA" id="ARBA00022989"/>
    </source>
</evidence>
<dbReference type="Gene3D" id="3.30.750.24">
    <property type="entry name" value="STAS domain"/>
    <property type="match status" value="1"/>
</dbReference>
<dbReference type="EMBL" id="JADGJQ010000130">
    <property type="protein sequence ID" value="KAJ3167835.1"/>
    <property type="molecule type" value="Genomic_DNA"/>
</dbReference>
<dbReference type="PROSITE" id="PS50801">
    <property type="entry name" value="STAS"/>
    <property type="match status" value="1"/>
</dbReference>
<keyword evidence="3 5" id="KW-1133">Transmembrane helix</keyword>
<feature type="transmembrane region" description="Helical" evidence="5">
    <location>
        <begin position="143"/>
        <end position="161"/>
    </location>
</feature>
<proteinExistence type="predicted"/>
<dbReference type="Proteomes" id="UP001212152">
    <property type="component" value="Unassembled WGS sequence"/>
</dbReference>
<dbReference type="SUPFAM" id="SSF52091">
    <property type="entry name" value="SpoIIaa-like"/>
    <property type="match status" value="1"/>
</dbReference>
<dbReference type="GO" id="GO:0016020">
    <property type="term" value="C:membrane"/>
    <property type="evidence" value="ECO:0007669"/>
    <property type="project" value="UniProtKB-SubCell"/>
</dbReference>
<gene>
    <name evidence="7" type="ORF">HDU87_001428</name>
</gene>